<evidence type="ECO:0000313" key="9">
    <source>
        <dbReference type="EMBL" id="GAN78863.1"/>
    </source>
</evidence>
<organism evidence="9 10">
    <name type="scientific">Acidocella aminolytica 101 = DSM 11237</name>
    <dbReference type="NCBI Taxonomy" id="1120923"/>
    <lineage>
        <taxon>Bacteria</taxon>
        <taxon>Pseudomonadati</taxon>
        <taxon>Pseudomonadota</taxon>
        <taxon>Alphaproteobacteria</taxon>
        <taxon>Acetobacterales</taxon>
        <taxon>Acidocellaceae</taxon>
        <taxon>Acidocella</taxon>
    </lineage>
</organism>
<evidence type="ECO:0000256" key="4">
    <source>
        <dbReference type="ARBA" id="ARBA00023002"/>
    </source>
</evidence>
<evidence type="ECO:0000256" key="2">
    <source>
        <dbReference type="ARBA" id="ARBA00005791"/>
    </source>
</evidence>
<evidence type="ECO:0000256" key="1">
    <source>
        <dbReference type="ARBA" id="ARBA00003565"/>
    </source>
</evidence>
<feature type="chain" id="PRO_5030005913" evidence="7">
    <location>
        <begin position="25"/>
        <end position="202"/>
    </location>
</feature>
<dbReference type="RefSeq" id="WP_052948272.1">
    <property type="nucleotide sequence ID" value="NZ_BANC01000010.1"/>
</dbReference>
<comment type="function">
    <text evidence="1">May be required for disulfide bond formation in some proteins.</text>
</comment>
<proteinExistence type="inferred from homology"/>
<dbReference type="InterPro" id="IPR017937">
    <property type="entry name" value="Thioredoxin_CS"/>
</dbReference>
<evidence type="ECO:0000259" key="8">
    <source>
        <dbReference type="PROSITE" id="PS51352"/>
    </source>
</evidence>
<dbReference type="Pfam" id="PF13462">
    <property type="entry name" value="Thioredoxin_4"/>
    <property type="match status" value="1"/>
</dbReference>
<keyword evidence="6" id="KW-0676">Redox-active center</keyword>
<evidence type="ECO:0000256" key="7">
    <source>
        <dbReference type="SAM" id="SignalP"/>
    </source>
</evidence>
<gene>
    <name evidence="9" type="ORF">Aam_010_041</name>
</gene>
<dbReference type="Proteomes" id="UP000032668">
    <property type="component" value="Unassembled WGS sequence"/>
</dbReference>
<dbReference type="InterPro" id="IPR036249">
    <property type="entry name" value="Thioredoxin-like_sf"/>
</dbReference>
<keyword evidence="5" id="KW-1015">Disulfide bond</keyword>
<dbReference type="OrthoDB" id="8478320at2"/>
<evidence type="ECO:0000256" key="6">
    <source>
        <dbReference type="ARBA" id="ARBA00023284"/>
    </source>
</evidence>
<dbReference type="InterPro" id="IPR012336">
    <property type="entry name" value="Thioredoxin-like_fold"/>
</dbReference>
<dbReference type="PROSITE" id="PS51352">
    <property type="entry name" value="THIOREDOXIN_2"/>
    <property type="match status" value="1"/>
</dbReference>
<comment type="similarity">
    <text evidence="2">Belongs to the thioredoxin family. DsbA subfamily.</text>
</comment>
<feature type="domain" description="Thioredoxin" evidence="8">
    <location>
        <begin position="6"/>
        <end position="202"/>
    </location>
</feature>
<evidence type="ECO:0000256" key="3">
    <source>
        <dbReference type="ARBA" id="ARBA00022729"/>
    </source>
</evidence>
<accession>A0A0D6PCD3</accession>
<dbReference type="InterPro" id="IPR013766">
    <property type="entry name" value="Thioredoxin_domain"/>
</dbReference>
<dbReference type="SUPFAM" id="SSF52833">
    <property type="entry name" value="Thioredoxin-like"/>
    <property type="match status" value="1"/>
</dbReference>
<dbReference type="PROSITE" id="PS00194">
    <property type="entry name" value="THIOREDOXIN_1"/>
    <property type="match status" value="1"/>
</dbReference>
<feature type="signal peptide" evidence="7">
    <location>
        <begin position="1"/>
        <end position="24"/>
    </location>
</feature>
<sequence length="202" mass="22342">MQFTRRSILSIVGASALVPSVAWAGQTPPTETERSIGSPKAPVTVLEFFSLTCPHCAEFGTVTMPEVKSKLVDSGKVRFVYHDFPLDQIALKAAQVSRYLPDDEYYPFIEALFASQNDWAFQEGENYKAHIFKYAALAGMDQATYDKAWNDEALGKWILKGQQEAEKTYKVDATPTFIINGQKHPGAMDYDTFAGIVTKAGG</sequence>
<dbReference type="EMBL" id="BANC01000010">
    <property type="protein sequence ID" value="GAN78863.1"/>
    <property type="molecule type" value="Genomic_DNA"/>
</dbReference>
<reference evidence="9 10" key="1">
    <citation type="submission" date="2012-11" db="EMBL/GenBank/DDBJ databases">
        <title>Whole genome sequence of Acidocella aminolytica 101 = DSM 11237.</title>
        <authorList>
            <person name="Azuma Y."/>
            <person name="Higashiura N."/>
            <person name="Hirakawa H."/>
            <person name="Matsushita K."/>
        </authorList>
    </citation>
    <scope>NUCLEOTIDE SEQUENCE [LARGE SCALE GENOMIC DNA]</scope>
    <source>
        <strain evidence="10">101 / DSM 11237</strain>
    </source>
</reference>
<dbReference type="AlphaFoldDB" id="A0A0D6PCD3"/>
<dbReference type="Gene3D" id="3.40.30.10">
    <property type="entry name" value="Glutaredoxin"/>
    <property type="match status" value="1"/>
</dbReference>
<keyword evidence="3 7" id="KW-0732">Signal</keyword>
<dbReference type="GO" id="GO:0015036">
    <property type="term" value="F:disulfide oxidoreductase activity"/>
    <property type="evidence" value="ECO:0007669"/>
    <property type="project" value="UniProtKB-ARBA"/>
</dbReference>
<comment type="caution">
    <text evidence="9">The sequence shown here is derived from an EMBL/GenBank/DDBJ whole genome shotgun (WGS) entry which is preliminary data.</text>
</comment>
<name>A0A0D6PCD3_9PROT</name>
<protein>
    <submittedName>
        <fullName evidence="9">Thiol:disulfide interchange protein</fullName>
    </submittedName>
</protein>
<dbReference type="STRING" id="1120923.SAMN02746095_02325"/>
<keyword evidence="4" id="KW-0560">Oxidoreductase</keyword>
<evidence type="ECO:0000313" key="10">
    <source>
        <dbReference type="Proteomes" id="UP000032668"/>
    </source>
</evidence>
<evidence type="ECO:0000256" key="5">
    <source>
        <dbReference type="ARBA" id="ARBA00023157"/>
    </source>
</evidence>
<dbReference type="PANTHER" id="PTHR13887">
    <property type="entry name" value="GLUTATHIONE S-TRANSFERASE KAPPA"/>
    <property type="match status" value="1"/>
</dbReference>
<dbReference type="PANTHER" id="PTHR13887:SF14">
    <property type="entry name" value="DISULFIDE BOND FORMATION PROTEIN D"/>
    <property type="match status" value="1"/>
</dbReference>
<keyword evidence="10" id="KW-1185">Reference proteome</keyword>